<accession>A0ABU4R7H7</accession>
<proteinExistence type="predicted"/>
<organism evidence="1 2">
    <name type="scientific">Flavobacterium cupriresistens</name>
    <dbReference type="NCBI Taxonomy" id="2893885"/>
    <lineage>
        <taxon>Bacteria</taxon>
        <taxon>Pseudomonadati</taxon>
        <taxon>Bacteroidota</taxon>
        <taxon>Flavobacteriia</taxon>
        <taxon>Flavobacteriales</taxon>
        <taxon>Flavobacteriaceae</taxon>
        <taxon>Flavobacterium</taxon>
    </lineage>
</organism>
<evidence type="ECO:0008006" key="3">
    <source>
        <dbReference type="Google" id="ProtNLM"/>
    </source>
</evidence>
<evidence type="ECO:0000313" key="2">
    <source>
        <dbReference type="Proteomes" id="UP001273350"/>
    </source>
</evidence>
<gene>
    <name evidence="1" type="ORF">SGQ83_01360</name>
</gene>
<dbReference type="Proteomes" id="UP001273350">
    <property type="component" value="Unassembled WGS sequence"/>
</dbReference>
<dbReference type="RefSeq" id="WP_230002606.1">
    <property type="nucleotide sequence ID" value="NZ_CP087134.1"/>
</dbReference>
<protein>
    <recommendedName>
        <fullName evidence="3">Phage major capsid protein</fullName>
    </recommendedName>
</protein>
<comment type="caution">
    <text evidence="1">The sequence shown here is derived from an EMBL/GenBank/DDBJ whole genome shotgun (WGS) entry which is preliminary data.</text>
</comment>
<name>A0ABU4R7H7_9FLAO</name>
<keyword evidence="2" id="KW-1185">Reference proteome</keyword>
<evidence type="ECO:0000313" key="1">
    <source>
        <dbReference type="EMBL" id="MDX6187983.1"/>
    </source>
</evidence>
<sequence>MALQKEVWVAGIQENPIPDNSFVFASTDKSEYVENNKLHLAEAGIEPEVHEDYFAGSETDLPLATITDIPNEVVLKTYSTDRTRHRDLQEVELQYNKRASITNRHKVSLAKNLGKRAAFAWAPALDNANNKIITVGTGKFISAIIKMKAFYNGLDIYDNLNICLTAEHMGLIEEEDTVLYKKILDTNKMYGFTIYNYNQTALYTSAGAKKPYGTVKAVGDKNCSFTWCSDETFRCFGDTEMYETIRSAASQADEISFAQRALVGNIRATNPKYLGAILS</sequence>
<dbReference type="EMBL" id="JAWXVI010000001">
    <property type="protein sequence ID" value="MDX6187983.1"/>
    <property type="molecule type" value="Genomic_DNA"/>
</dbReference>
<reference evidence="1 2" key="1">
    <citation type="submission" date="2023-11" db="EMBL/GenBank/DDBJ databases">
        <title>Unpublished Manusciprt.</title>
        <authorList>
            <person name="Saticioglu I.B."/>
            <person name="Ay H."/>
            <person name="Ajmi N."/>
            <person name="Altun S."/>
            <person name="Duman M."/>
        </authorList>
    </citation>
    <scope>NUCLEOTIDE SEQUENCE [LARGE SCALE GENOMIC DNA]</scope>
    <source>
        <strain evidence="1 2">Fl-318</strain>
    </source>
</reference>